<evidence type="ECO:0000313" key="10">
    <source>
        <dbReference type="Proteomes" id="UP000754750"/>
    </source>
</evidence>
<feature type="transmembrane region" description="Helical" evidence="8">
    <location>
        <begin position="189"/>
        <end position="222"/>
    </location>
</feature>
<dbReference type="InterPro" id="IPR011606">
    <property type="entry name" value="Brnchd-chn_aa_trnsp_permease"/>
</dbReference>
<dbReference type="Proteomes" id="UP000754750">
    <property type="component" value="Unassembled WGS sequence"/>
</dbReference>
<evidence type="ECO:0000256" key="7">
    <source>
        <dbReference type="ARBA" id="ARBA00023136"/>
    </source>
</evidence>
<evidence type="ECO:0000256" key="1">
    <source>
        <dbReference type="ARBA" id="ARBA00004651"/>
    </source>
</evidence>
<keyword evidence="7 8" id="KW-0472">Membrane</keyword>
<dbReference type="GO" id="GO:0005886">
    <property type="term" value="C:plasma membrane"/>
    <property type="evidence" value="ECO:0007669"/>
    <property type="project" value="UniProtKB-SubCell"/>
</dbReference>
<comment type="subcellular location">
    <subcellularLocation>
        <location evidence="1">Cell membrane</location>
        <topology evidence="1">Multi-pass membrane protein</topology>
    </subcellularLocation>
</comment>
<accession>A0A928Q3K7</accession>
<dbReference type="PANTHER" id="PTHR34979:SF1">
    <property type="entry name" value="INNER MEMBRANE PROTEIN YGAZ"/>
    <property type="match status" value="1"/>
</dbReference>
<keyword evidence="4" id="KW-1003">Cell membrane</keyword>
<dbReference type="EMBL" id="SVNY01000007">
    <property type="protein sequence ID" value="MBE6834554.1"/>
    <property type="molecule type" value="Genomic_DNA"/>
</dbReference>
<evidence type="ECO:0000256" key="3">
    <source>
        <dbReference type="ARBA" id="ARBA00022448"/>
    </source>
</evidence>
<organism evidence="9 10">
    <name type="scientific">Faecalispora sporosphaeroides</name>
    <dbReference type="NCBI Taxonomy" id="1549"/>
    <lineage>
        <taxon>Bacteria</taxon>
        <taxon>Bacillati</taxon>
        <taxon>Bacillota</taxon>
        <taxon>Clostridia</taxon>
        <taxon>Eubacteriales</taxon>
        <taxon>Oscillospiraceae</taxon>
        <taxon>Faecalispora</taxon>
    </lineage>
</organism>
<proteinExistence type="inferred from homology"/>
<feature type="transmembrane region" description="Helical" evidence="8">
    <location>
        <begin position="131"/>
        <end position="158"/>
    </location>
</feature>
<evidence type="ECO:0000256" key="8">
    <source>
        <dbReference type="SAM" id="Phobius"/>
    </source>
</evidence>
<evidence type="ECO:0000313" key="9">
    <source>
        <dbReference type="EMBL" id="MBE6834554.1"/>
    </source>
</evidence>
<comment type="caution">
    <text evidence="9">The sequence shown here is derived from an EMBL/GenBank/DDBJ whole genome shotgun (WGS) entry which is preliminary data.</text>
</comment>
<evidence type="ECO:0000256" key="2">
    <source>
        <dbReference type="ARBA" id="ARBA00010735"/>
    </source>
</evidence>
<reference evidence="9" key="1">
    <citation type="submission" date="2019-04" db="EMBL/GenBank/DDBJ databases">
        <title>Evolution of Biomass-Degrading Anaerobic Consortia Revealed by Metagenomics.</title>
        <authorList>
            <person name="Peng X."/>
        </authorList>
    </citation>
    <scope>NUCLEOTIDE SEQUENCE</scope>
    <source>
        <strain evidence="9">SIG551</strain>
    </source>
</reference>
<comment type="similarity">
    <text evidence="2">Belongs to the AzlC family.</text>
</comment>
<dbReference type="PANTHER" id="PTHR34979">
    <property type="entry name" value="INNER MEMBRANE PROTEIN YGAZ"/>
    <property type="match status" value="1"/>
</dbReference>
<evidence type="ECO:0000256" key="4">
    <source>
        <dbReference type="ARBA" id="ARBA00022475"/>
    </source>
</evidence>
<dbReference type="Pfam" id="PF03591">
    <property type="entry name" value="AzlC"/>
    <property type="match status" value="1"/>
</dbReference>
<feature type="transmembrane region" description="Helical" evidence="8">
    <location>
        <begin position="12"/>
        <end position="33"/>
    </location>
</feature>
<keyword evidence="3" id="KW-0813">Transport</keyword>
<dbReference type="AlphaFoldDB" id="A0A928Q3K7"/>
<dbReference type="GO" id="GO:1903785">
    <property type="term" value="P:L-valine transmembrane transport"/>
    <property type="evidence" value="ECO:0007669"/>
    <property type="project" value="TreeGrafter"/>
</dbReference>
<sequence length="233" mass="25955">MNEKRHLLREAFVHTIPVMTGYLFLGFAFGVFLESKGYGWPWALLMSVFIYAGSMQFVTVDLLAGAASLIGAAIMTLMVNARHLFYGIAMLDEFRDVGRKKPYMIFSLTDETFSLFCALKEPPGPDRKRLLLFIALLDQLYWVLGSVVGSVFGSIWHIPSEGIDFVMTALFTVIYLDRWKAEADHTASILGVVISVLCLLVFGPSGFVIPAMLSITAVFLLLRGRLEKGRDAQ</sequence>
<protein>
    <submittedName>
        <fullName evidence="9">Branched-chain amino acid ABC transporter permease</fullName>
    </submittedName>
</protein>
<keyword evidence="5 8" id="KW-0812">Transmembrane</keyword>
<name>A0A928Q3K7_9FIRM</name>
<feature type="transmembrane region" description="Helical" evidence="8">
    <location>
        <begin position="62"/>
        <end position="81"/>
    </location>
</feature>
<dbReference type="RefSeq" id="WP_020073812.1">
    <property type="nucleotide sequence ID" value="NZ_JBKWRC010000003.1"/>
</dbReference>
<evidence type="ECO:0000256" key="6">
    <source>
        <dbReference type="ARBA" id="ARBA00022989"/>
    </source>
</evidence>
<gene>
    <name evidence="9" type="ORF">E7512_13425</name>
</gene>
<keyword evidence="6 8" id="KW-1133">Transmembrane helix</keyword>
<feature type="transmembrane region" description="Helical" evidence="8">
    <location>
        <begin position="39"/>
        <end position="55"/>
    </location>
</feature>
<evidence type="ECO:0000256" key="5">
    <source>
        <dbReference type="ARBA" id="ARBA00022692"/>
    </source>
</evidence>